<protein>
    <submittedName>
        <fullName evidence="1">Uncharacterized protein</fullName>
    </submittedName>
</protein>
<accession>I3SLT7</accession>
<evidence type="ECO:0000313" key="1">
    <source>
        <dbReference type="EMBL" id="AFK41229.1"/>
    </source>
</evidence>
<proteinExistence type="evidence at transcript level"/>
<organism evidence="1">
    <name type="scientific">Lotus japonicus</name>
    <name type="common">Lotus corniculatus var. japonicus</name>
    <dbReference type="NCBI Taxonomy" id="34305"/>
    <lineage>
        <taxon>Eukaryota</taxon>
        <taxon>Viridiplantae</taxon>
        <taxon>Streptophyta</taxon>
        <taxon>Embryophyta</taxon>
        <taxon>Tracheophyta</taxon>
        <taxon>Spermatophyta</taxon>
        <taxon>Magnoliopsida</taxon>
        <taxon>eudicotyledons</taxon>
        <taxon>Gunneridae</taxon>
        <taxon>Pentapetalae</taxon>
        <taxon>rosids</taxon>
        <taxon>fabids</taxon>
        <taxon>Fabales</taxon>
        <taxon>Fabaceae</taxon>
        <taxon>Papilionoideae</taxon>
        <taxon>50 kb inversion clade</taxon>
        <taxon>NPAAA clade</taxon>
        <taxon>Hologalegina</taxon>
        <taxon>robinioid clade</taxon>
        <taxon>Loteae</taxon>
        <taxon>Lotus</taxon>
    </lineage>
</organism>
<name>I3SLT7_LOTJA</name>
<dbReference type="EMBL" id="BT141435">
    <property type="protein sequence ID" value="AFK41229.1"/>
    <property type="molecule type" value="mRNA"/>
</dbReference>
<dbReference type="AlphaFoldDB" id="I3SLT7"/>
<sequence>MISAYIKSSSSSCSDLLPDAMSLLDVIFSEPSSPCSS</sequence>
<reference evidence="1" key="1">
    <citation type="submission" date="2012-05" db="EMBL/GenBank/DDBJ databases">
        <authorList>
            <person name="Krishnakumar V."/>
            <person name="Cheung F."/>
            <person name="Xiao Y."/>
            <person name="Chan A."/>
            <person name="Moskal W.A."/>
            <person name="Town C.D."/>
        </authorList>
    </citation>
    <scope>NUCLEOTIDE SEQUENCE</scope>
</reference>